<dbReference type="PROSITE" id="PS50088">
    <property type="entry name" value="ANK_REPEAT"/>
    <property type="match status" value="3"/>
</dbReference>
<evidence type="ECO:0000256" key="1">
    <source>
        <dbReference type="PROSITE-ProRule" id="PRU00023"/>
    </source>
</evidence>
<gene>
    <name evidence="2" type="ORF">FEQUK3_LOCUS12228</name>
</gene>
<organism evidence="2 3">
    <name type="scientific">Fusarium equiseti</name>
    <name type="common">Fusarium scirpi</name>
    <dbReference type="NCBI Taxonomy" id="61235"/>
    <lineage>
        <taxon>Eukaryota</taxon>
        <taxon>Fungi</taxon>
        <taxon>Dikarya</taxon>
        <taxon>Ascomycota</taxon>
        <taxon>Pezizomycotina</taxon>
        <taxon>Sordariomycetes</taxon>
        <taxon>Hypocreomycetidae</taxon>
        <taxon>Hypocreales</taxon>
        <taxon>Nectriaceae</taxon>
        <taxon>Fusarium</taxon>
        <taxon>Fusarium incarnatum-equiseti species complex</taxon>
    </lineage>
</organism>
<comment type="caution">
    <text evidence="2">The sequence shown here is derived from an EMBL/GenBank/DDBJ whole genome shotgun (WGS) entry which is preliminary data.</text>
</comment>
<keyword evidence="1" id="KW-0040">ANK repeat</keyword>
<dbReference type="Proteomes" id="UP000693738">
    <property type="component" value="Unassembled WGS sequence"/>
</dbReference>
<evidence type="ECO:0000313" key="3">
    <source>
        <dbReference type="Proteomes" id="UP000693738"/>
    </source>
</evidence>
<dbReference type="SMART" id="SM00248">
    <property type="entry name" value="ANK"/>
    <property type="match status" value="6"/>
</dbReference>
<name>A0A8J2NI01_FUSEQ</name>
<dbReference type="Pfam" id="PF12796">
    <property type="entry name" value="Ank_2"/>
    <property type="match status" value="2"/>
</dbReference>
<evidence type="ECO:0000313" key="2">
    <source>
        <dbReference type="EMBL" id="CAG7566468.1"/>
    </source>
</evidence>
<evidence type="ECO:0008006" key="4">
    <source>
        <dbReference type="Google" id="ProtNLM"/>
    </source>
</evidence>
<proteinExistence type="predicted"/>
<reference evidence="2" key="1">
    <citation type="submission" date="2021-05" db="EMBL/GenBank/DDBJ databases">
        <authorList>
            <person name="Khan N."/>
        </authorList>
    </citation>
    <scope>NUCLEOTIDE SEQUENCE</scope>
</reference>
<dbReference type="PROSITE" id="PS50297">
    <property type="entry name" value="ANK_REP_REGION"/>
    <property type="match status" value="1"/>
</dbReference>
<dbReference type="EMBL" id="CAJSTJ010000206">
    <property type="protein sequence ID" value="CAG7566468.1"/>
    <property type="molecule type" value="Genomic_DNA"/>
</dbReference>
<feature type="repeat" description="ANK" evidence="1">
    <location>
        <begin position="462"/>
        <end position="494"/>
    </location>
</feature>
<dbReference type="PANTHER" id="PTHR24198:SF195">
    <property type="entry name" value="DEATH DOMAIN-CONTAINING PROTEIN"/>
    <property type="match status" value="1"/>
</dbReference>
<dbReference type="AlphaFoldDB" id="A0A8J2NI01"/>
<feature type="repeat" description="ANK" evidence="1">
    <location>
        <begin position="528"/>
        <end position="560"/>
    </location>
</feature>
<dbReference type="PANTHER" id="PTHR24198">
    <property type="entry name" value="ANKYRIN REPEAT AND PROTEIN KINASE DOMAIN-CONTAINING PROTEIN"/>
    <property type="match status" value="1"/>
</dbReference>
<feature type="repeat" description="ANK" evidence="1">
    <location>
        <begin position="561"/>
        <end position="599"/>
    </location>
</feature>
<dbReference type="InterPro" id="IPR002110">
    <property type="entry name" value="Ankyrin_rpt"/>
</dbReference>
<dbReference type="Pfam" id="PF00023">
    <property type="entry name" value="Ank"/>
    <property type="match status" value="1"/>
</dbReference>
<accession>A0A8J2NI01</accession>
<sequence length="823" mass="92535">MEVLGAVASSIAVVQAAAAGKHIVSIIREIPGIQDDFDYLMKEVRGFPHCYIRIRILTGVYKLNLINSMVKAIPRMSPSAYEQDLINLAAKDLNEVTKELEELLRGCFREVNSKDGKICKTRKRKWLLEKSTITKLQQRMRNAKTTLHFAVASSHATNNAQFQAYMRQMFMNLYAIHAVQNDTSDIFSHKKPEIDQQTDSSGASALEAITTNNQEDKERVVESISIQSRTHIWDVSSSTSCQCSCHFAKRQYQNSGWVQSLFGSWLVRYENRPQECSNPDCQCLSPSVLKLEYQVPRWLFFRSFAIVSSYNNIGGLRCSLRPFKLLEVPSILWTYQEGSSQAVRESVLEHGVYPCDADITGVGLIEDALIYKRYTALETLLDLWGNLLPQVELPRRITNQANDLLSWGHLGEHEIYLLQKLVRLIGHQSMETTKIHIAIRRREGLQAALQEQPWAINTIDYTGHCPLTLATDRGQTNCMEMLISAGADVNQLASQGDSALIVAAKSESPGSVRLLLNAKCRVDWTSMNGSTALHKASCCHCAESVSLLLAAGVSATRRNAFGETPLHWLAFNKTNNRSDTKRIIDLLILAGNDLEARDISGGTPATTSLVYDNISVMECLLDLGCSLSWSDSNNKNILHLAAIHSSLEMLEYLDCLGLYDINPYQESLLANTPRDFILHLYDQKFVGFRAPSTAELIAFLNLCQGVKDRSLQRDIDNLQQVVAGLQNRDAATARKHLGSLLAKEERWKREDLVCWYRAVDKRIQNLEWDLATEDLSDYLTELKEGVGTPVYDIPSEYPCKFLDSRTWESEVSESESSESEISE</sequence>
<protein>
    <recommendedName>
        <fullName evidence="4">NACHT-NTPase and P-loop NTPases N-terminal domain-containing protein</fullName>
    </recommendedName>
</protein>